<evidence type="ECO:0000313" key="6">
    <source>
        <dbReference type="EMBL" id="KAF7274713.1"/>
    </source>
</evidence>
<feature type="region of interest" description="Disordered" evidence="5">
    <location>
        <begin position="390"/>
        <end position="423"/>
    </location>
</feature>
<name>A0A834I9T0_RHYFE</name>
<gene>
    <name evidence="6" type="ORF">GWI33_012617</name>
</gene>
<dbReference type="InterPro" id="IPR005522">
    <property type="entry name" value="IPK"/>
</dbReference>
<dbReference type="Proteomes" id="UP000625711">
    <property type="component" value="Unassembled WGS sequence"/>
</dbReference>
<evidence type="ECO:0000256" key="2">
    <source>
        <dbReference type="ARBA" id="ARBA00022679"/>
    </source>
</evidence>
<organism evidence="6 7">
    <name type="scientific">Rhynchophorus ferrugineus</name>
    <name type="common">Red palm weevil</name>
    <name type="synonym">Curculio ferrugineus</name>
    <dbReference type="NCBI Taxonomy" id="354439"/>
    <lineage>
        <taxon>Eukaryota</taxon>
        <taxon>Metazoa</taxon>
        <taxon>Ecdysozoa</taxon>
        <taxon>Arthropoda</taxon>
        <taxon>Hexapoda</taxon>
        <taxon>Insecta</taxon>
        <taxon>Pterygota</taxon>
        <taxon>Neoptera</taxon>
        <taxon>Endopterygota</taxon>
        <taxon>Coleoptera</taxon>
        <taxon>Polyphaga</taxon>
        <taxon>Cucujiformia</taxon>
        <taxon>Curculionidae</taxon>
        <taxon>Dryophthorinae</taxon>
        <taxon>Rhynchophorus</taxon>
    </lineage>
</organism>
<dbReference type="GO" id="GO:0005737">
    <property type="term" value="C:cytoplasm"/>
    <property type="evidence" value="ECO:0007669"/>
    <property type="project" value="TreeGrafter"/>
</dbReference>
<dbReference type="GO" id="GO:0032958">
    <property type="term" value="P:inositol phosphate biosynthetic process"/>
    <property type="evidence" value="ECO:0007669"/>
    <property type="project" value="InterPro"/>
</dbReference>
<proteinExistence type="inferred from homology"/>
<keyword evidence="3 4" id="KW-0418">Kinase</keyword>
<reference evidence="6" key="1">
    <citation type="submission" date="2020-08" db="EMBL/GenBank/DDBJ databases">
        <title>Genome sequencing and assembly of the red palm weevil Rhynchophorus ferrugineus.</title>
        <authorList>
            <person name="Dias G.B."/>
            <person name="Bergman C.M."/>
            <person name="Manee M."/>
        </authorList>
    </citation>
    <scope>NUCLEOTIDE SEQUENCE</scope>
    <source>
        <strain evidence="6">AA-2017</strain>
        <tissue evidence="6">Whole larva</tissue>
    </source>
</reference>
<dbReference type="SUPFAM" id="SSF56104">
    <property type="entry name" value="SAICAR synthase-like"/>
    <property type="match status" value="1"/>
</dbReference>
<dbReference type="AlphaFoldDB" id="A0A834I9T0"/>
<dbReference type="Pfam" id="PF03770">
    <property type="entry name" value="IPK"/>
    <property type="match status" value="1"/>
</dbReference>
<feature type="region of interest" description="Disordered" evidence="5">
    <location>
        <begin position="320"/>
        <end position="345"/>
    </location>
</feature>
<evidence type="ECO:0000256" key="5">
    <source>
        <dbReference type="SAM" id="MobiDB-lite"/>
    </source>
</evidence>
<keyword evidence="7" id="KW-1185">Reference proteome</keyword>
<accession>A0A834I9T0</accession>
<evidence type="ECO:0000313" key="7">
    <source>
        <dbReference type="Proteomes" id="UP000625711"/>
    </source>
</evidence>
<dbReference type="OrthoDB" id="2573163at2759"/>
<evidence type="ECO:0000256" key="1">
    <source>
        <dbReference type="ARBA" id="ARBA00007374"/>
    </source>
</evidence>
<dbReference type="PANTHER" id="PTHR12400">
    <property type="entry name" value="INOSITOL POLYPHOSPHATE KINASE"/>
    <property type="match status" value="1"/>
</dbReference>
<dbReference type="Gene3D" id="3.30.470.160">
    <property type="entry name" value="Inositol polyphosphate kinase"/>
    <property type="match status" value="1"/>
</dbReference>
<protein>
    <recommendedName>
        <fullName evidence="4">Kinase</fullName>
        <ecNumber evidence="4">2.7.-.-</ecNumber>
    </recommendedName>
</protein>
<keyword evidence="2 4" id="KW-0808">Transferase</keyword>
<dbReference type="PANTHER" id="PTHR12400:SF21">
    <property type="entry name" value="KINASE"/>
    <property type="match status" value="1"/>
</dbReference>
<comment type="caution">
    <text evidence="6">The sequence shown here is derived from an EMBL/GenBank/DDBJ whole genome shotgun (WGS) entry which is preliminary data.</text>
</comment>
<evidence type="ECO:0000256" key="4">
    <source>
        <dbReference type="RuleBase" id="RU363090"/>
    </source>
</evidence>
<evidence type="ECO:0000256" key="3">
    <source>
        <dbReference type="ARBA" id="ARBA00022777"/>
    </source>
</evidence>
<feature type="compositionally biased region" description="Low complexity" evidence="5">
    <location>
        <begin position="390"/>
        <end position="412"/>
    </location>
</feature>
<dbReference type="GO" id="GO:0046854">
    <property type="term" value="P:phosphatidylinositol phosphate biosynthetic process"/>
    <property type="evidence" value="ECO:0007669"/>
    <property type="project" value="TreeGrafter"/>
</dbReference>
<dbReference type="GO" id="GO:0005634">
    <property type="term" value="C:nucleus"/>
    <property type="evidence" value="ECO:0007669"/>
    <property type="project" value="TreeGrafter"/>
</dbReference>
<dbReference type="GO" id="GO:0000828">
    <property type="term" value="F:inositol hexakisphosphate kinase activity"/>
    <property type="evidence" value="ECO:0007669"/>
    <property type="project" value="TreeGrafter"/>
</dbReference>
<dbReference type="EC" id="2.7.-.-" evidence="4"/>
<comment type="similarity">
    <text evidence="1 4">Belongs to the inositol phosphokinase (IPK) family.</text>
</comment>
<dbReference type="InterPro" id="IPR038286">
    <property type="entry name" value="IPK_sf"/>
</dbReference>
<sequence length="525" mass="59092">MVLNSSTICKPLNYRELDFYQNIQDQDIKLFVPKYKGVMQATLCSGSKMEKRYSPNFAEDNVKSVKNDRKRKREDVLKMRIHHTGNPKDVIKSISQSDNSNKQYFLMLENITSHFAHPCILDLKMGTRQHGDDASAEKRHKQMAKCAASTSASLGVRLCGMQVYQADSDFYYKRDKYWGRELNEDGFKNALCRFFDNGSGLRVFVIRKVLAKIEQLRRIIEKQSCYRFYSCSLLVVYDGTPCPTFNLTEPEILDPVFSDTFASNSDNSRDIGPCFYDADTSNLSADFNSSFNSSDLSNSRDCTCRNFNAAEFNSFHTNDANDDVSQESHHRGFAEAAARGSRGGVKTGNFIPINEETVFLDSPPATSITNSSPRSLDSWMMFSNSSSDEYSLSNHLHGNSSSNDDSSDSDMSPQKSKRSCSLRLSDLDIEDTEDEELIPQLSRAAVSKRLCIGEKSAIRRDVNVTPNPKVDVRIIDFAHTSFVTKHSFSNIQSTKVHEGPDGGFLTGLDSLSRLLSEILSEHQRI</sequence>
<dbReference type="EMBL" id="JAACXV010012341">
    <property type="protein sequence ID" value="KAF7274713.1"/>
    <property type="molecule type" value="Genomic_DNA"/>
</dbReference>